<keyword evidence="8" id="KW-1185">Reference proteome</keyword>
<keyword evidence="4 6" id="KW-1133">Transmembrane helix</keyword>
<evidence type="ECO:0000256" key="5">
    <source>
        <dbReference type="ARBA" id="ARBA00023136"/>
    </source>
</evidence>
<accession>A0ABV0PU76</accession>
<evidence type="ECO:0000256" key="6">
    <source>
        <dbReference type="SAM" id="Phobius"/>
    </source>
</evidence>
<dbReference type="InterPro" id="IPR044770">
    <property type="entry name" value="MFS_spinster-like"/>
</dbReference>
<evidence type="ECO:0000256" key="2">
    <source>
        <dbReference type="ARBA" id="ARBA00022448"/>
    </source>
</evidence>
<dbReference type="PANTHER" id="PTHR23505:SF4">
    <property type="entry name" value="SPHINGOSINE-1-PHOSPHATE TRANSPORTER SPNS2"/>
    <property type="match status" value="1"/>
</dbReference>
<protein>
    <recommendedName>
        <fullName evidence="9">Major facilitator superfamily (MFS) profile domain-containing protein</fullName>
    </recommendedName>
</protein>
<dbReference type="SUPFAM" id="SSF103473">
    <property type="entry name" value="MFS general substrate transporter"/>
    <property type="match status" value="1"/>
</dbReference>
<comment type="caution">
    <text evidence="7">The sequence shown here is derived from an EMBL/GenBank/DDBJ whole genome shotgun (WGS) entry which is preliminary data.</text>
</comment>
<sequence length="86" mass="9579">MLLCLGSCNKCSFMVAAPIFGYLGDRFNRKVILSCGIFFWSVVTLLSSFISKEVRHSSWSHGNCQTMAAGEHQHCSIRPYPSTVMS</sequence>
<proteinExistence type="predicted"/>
<evidence type="ECO:0000256" key="3">
    <source>
        <dbReference type="ARBA" id="ARBA00022692"/>
    </source>
</evidence>
<dbReference type="Gene3D" id="1.20.1250.20">
    <property type="entry name" value="MFS general substrate transporter like domains"/>
    <property type="match status" value="1"/>
</dbReference>
<name>A0ABV0PU76_9TELE</name>
<dbReference type="EMBL" id="JAHRIO010089971">
    <property type="protein sequence ID" value="MEQ2187030.1"/>
    <property type="molecule type" value="Genomic_DNA"/>
</dbReference>
<keyword evidence="3 6" id="KW-0812">Transmembrane</keyword>
<evidence type="ECO:0000313" key="7">
    <source>
        <dbReference type="EMBL" id="MEQ2187030.1"/>
    </source>
</evidence>
<dbReference type="Proteomes" id="UP001476798">
    <property type="component" value="Unassembled WGS sequence"/>
</dbReference>
<dbReference type="InterPro" id="IPR036259">
    <property type="entry name" value="MFS_trans_sf"/>
</dbReference>
<dbReference type="PANTHER" id="PTHR23505">
    <property type="entry name" value="SPINSTER"/>
    <property type="match status" value="1"/>
</dbReference>
<evidence type="ECO:0000256" key="4">
    <source>
        <dbReference type="ARBA" id="ARBA00022989"/>
    </source>
</evidence>
<keyword evidence="2" id="KW-0813">Transport</keyword>
<keyword evidence="5 6" id="KW-0472">Membrane</keyword>
<comment type="subcellular location">
    <subcellularLocation>
        <location evidence="1">Membrane</location>
        <topology evidence="1">Multi-pass membrane protein</topology>
    </subcellularLocation>
</comment>
<evidence type="ECO:0008006" key="9">
    <source>
        <dbReference type="Google" id="ProtNLM"/>
    </source>
</evidence>
<feature type="transmembrane region" description="Helical" evidence="6">
    <location>
        <begin position="31"/>
        <end position="50"/>
    </location>
</feature>
<organism evidence="7 8">
    <name type="scientific">Goodea atripinnis</name>
    <dbReference type="NCBI Taxonomy" id="208336"/>
    <lineage>
        <taxon>Eukaryota</taxon>
        <taxon>Metazoa</taxon>
        <taxon>Chordata</taxon>
        <taxon>Craniata</taxon>
        <taxon>Vertebrata</taxon>
        <taxon>Euteleostomi</taxon>
        <taxon>Actinopterygii</taxon>
        <taxon>Neopterygii</taxon>
        <taxon>Teleostei</taxon>
        <taxon>Neoteleostei</taxon>
        <taxon>Acanthomorphata</taxon>
        <taxon>Ovalentaria</taxon>
        <taxon>Atherinomorphae</taxon>
        <taxon>Cyprinodontiformes</taxon>
        <taxon>Goodeidae</taxon>
        <taxon>Goodea</taxon>
    </lineage>
</organism>
<gene>
    <name evidence="7" type="ORF">GOODEAATRI_000372</name>
</gene>
<evidence type="ECO:0000313" key="8">
    <source>
        <dbReference type="Proteomes" id="UP001476798"/>
    </source>
</evidence>
<evidence type="ECO:0000256" key="1">
    <source>
        <dbReference type="ARBA" id="ARBA00004141"/>
    </source>
</evidence>
<reference evidence="7 8" key="1">
    <citation type="submission" date="2021-06" db="EMBL/GenBank/DDBJ databases">
        <authorList>
            <person name="Palmer J.M."/>
        </authorList>
    </citation>
    <scope>NUCLEOTIDE SEQUENCE [LARGE SCALE GENOMIC DNA]</scope>
    <source>
        <strain evidence="7 8">GA_2019</strain>
        <tissue evidence="7">Muscle</tissue>
    </source>
</reference>